<dbReference type="SUPFAM" id="SSF63737">
    <property type="entry name" value="Leukotriene A4 hydrolase N-terminal domain"/>
    <property type="match status" value="1"/>
</dbReference>
<evidence type="ECO:0000313" key="2">
    <source>
        <dbReference type="EMBL" id="KAF4721356.1"/>
    </source>
</evidence>
<protein>
    <recommendedName>
        <fullName evidence="1">Aminopeptidase N-like N-terminal domain-containing protein</fullName>
    </recommendedName>
</protein>
<feature type="domain" description="Aminopeptidase N-like N-terminal" evidence="1">
    <location>
        <begin position="49"/>
        <end position="94"/>
    </location>
</feature>
<dbReference type="Proteomes" id="UP000574390">
    <property type="component" value="Unassembled WGS sequence"/>
</dbReference>
<name>A0A7J6RMF9_PEROL</name>
<dbReference type="InterPro" id="IPR042097">
    <property type="entry name" value="Aminopeptidase_N-like_N_sf"/>
</dbReference>
<dbReference type="AlphaFoldDB" id="A0A7J6RMF9"/>
<reference evidence="2 3" key="1">
    <citation type="submission" date="2020-04" db="EMBL/GenBank/DDBJ databases">
        <title>Perkinsus olseni comparative genomics.</title>
        <authorList>
            <person name="Bogema D.R."/>
        </authorList>
    </citation>
    <scope>NUCLEOTIDE SEQUENCE [LARGE SCALE GENOMIC DNA]</scope>
    <source>
        <strain evidence="2">ATCC PRA-205</strain>
    </source>
</reference>
<comment type="caution">
    <text evidence="2">The sequence shown here is derived from an EMBL/GenBank/DDBJ whole genome shotgun (WGS) entry which is preliminary data.</text>
</comment>
<proteinExistence type="predicted"/>
<gene>
    <name evidence="2" type="ORF">FOZ62_012293</name>
</gene>
<feature type="non-terminal residue" evidence="2">
    <location>
        <position position="110"/>
    </location>
</feature>
<dbReference type="EMBL" id="JABANM010021369">
    <property type="protein sequence ID" value="KAF4721356.1"/>
    <property type="molecule type" value="Genomic_DNA"/>
</dbReference>
<evidence type="ECO:0000259" key="1">
    <source>
        <dbReference type="Pfam" id="PF17900"/>
    </source>
</evidence>
<dbReference type="Pfam" id="PF17900">
    <property type="entry name" value="Peptidase_M1_N"/>
    <property type="match status" value="1"/>
</dbReference>
<dbReference type="InterPro" id="IPR045357">
    <property type="entry name" value="Aminopeptidase_N-like_N"/>
</dbReference>
<sequence length="110" mass="12168">KESSARELVLKNTITIACLCMERRELNRGGGGGFLVIREVLPTTFEVLQYDVHLSPSFETSRFEGSVDVRLNVLEATSSIVLNAQELLIDPEVTFKSGDEELKAVQVVVD</sequence>
<evidence type="ECO:0000313" key="3">
    <source>
        <dbReference type="Proteomes" id="UP000574390"/>
    </source>
</evidence>
<accession>A0A7J6RMF9</accession>
<organism evidence="2 3">
    <name type="scientific">Perkinsus olseni</name>
    <name type="common">Perkinsus atlanticus</name>
    <dbReference type="NCBI Taxonomy" id="32597"/>
    <lineage>
        <taxon>Eukaryota</taxon>
        <taxon>Sar</taxon>
        <taxon>Alveolata</taxon>
        <taxon>Perkinsozoa</taxon>
        <taxon>Perkinsea</taxon>
        <taxon>Perkinsida</taxon>
        <taxon>Perkinsidae</taxon>
        <taxon>Perkinsus</taxon>
    </lineage>
</organism>
<feature type="non-terminal residue" evidence="2">
    <location>
        <position position="1"/>
    </location>
</feature>
<dbReference type="Gene3D" id="2.60.40.1730">
    <property type="entry name" value="tricorn interacting facor f3 domain"/>
    <property type="match status" value="1"/>
</dbReference>